<evidence type="ECO:0000313" key="1">
    <source>
        <dbReference type="EMBL" id="MED6209921.1"/>
    </source>
</evidence>
<protein>
    <submittedName>
        <fullName evidence="1">Uncharacterized protein</fullName>
    </submittedName>
</protein>
<reference evidence="1 2" key="1">
    <citation type="journal article" date="2023" name="Plants (Basel)">
        <title>Bridging the Gap: Combining Genomics and Transcriptomics Approaches to Understand Stylosanthes scabra, an Orphan Legume from the Brazilian Caatinga.</title>
        <authorList>
            <person name="Ferreira-Neto J.R.C."/>
            <person name="da Silva M.D."/>
            <person name="Binneck E."/>
            <person name="de Melo N.F."/>
            <person name="da Silva R.H."/>
            <person name="de Melo A.L.T.M."/>
            <person name="Pandolfi V."/>
            <person name="Bustamante F.O."/>
            <person name="Brasileiro-Vidal A.C."/>
            <person name="Benko-Iseppon A.M."/>
        </authorList>
    </citation>
    <scope>NUCLEOTIDE SEQUENCE [LARGE SCALE GENOMIC DNA]</scope>
    <source>
        <tissue evidence="1">Leaves</tissue>
    </source>
</reference>
<accession>A0ABU6YKH0</accession>
<keyword evidence="2" id="KW-1185">Reference proteome</keyword>
<dbReference type="EMBL" id="JASCZI010242165">
    <property type="protein sequence ID" value="MED6209921.1"/>
    <property type="molecule type" value="Genomic_DNA"/>
</dbReference>
<comment type="caution">
    <text evidence="1">The sequence shown here is derived from an EMBL/GenBank/DDBJ whole genome shotgun (WGS) entry which is preliminary data.</text>
</comment>
<dbReference type="Proteomes" id="UP001341840">
    <property type="component" value="Unassembled WGS sequence"/>
</dbReference>
<proteinExistence type="predicted"/>
<organism evidence="1 2">
    <name type="scientific">Stylosanthes scabra</name>
    <dbReference type="NCBI Taxonomy" id="79078"/>
    <lineage>
        <taxon>Eukaryota</taxon>
        <taxon>Viridiplantae</taxon>
        <taxon>Streptophyta</taxon>
        <taxon>Embryophyta</taxon>
        <taxon>Tracheophyta</taxon>
        <taxon>Spermatophyta</taxon>
        <taxon>Magnoliopsida</taxon>
        <taxon>eudicotyledons</taxon>
        <taxon>Gunneridae</taxon>
        <taxon>Pentapetalae</taxon>
        <taxon>rosids</taxon>
        <taxon>fabids</taxon>
        <taxon>Fabales</taxon>
        <taxon>Fabaceae</taxon>
        <taxon>Papilionoideae</taxon>
        <taxon>50 kb inversion clade</taxon>
        <taxon>dalbergioids sensu lato</taxon>
        <taxon>Dalbergieae</taxon>
        <taxon>Pterocarpus clade</taxon>
        <taxon>Stylosanthes</taxon>
    </lineage>
</organism>
<evidence type="ECO:0000313" key="2">
    <source>
        <dbReference type="Proteomes" id="UP001341840"/>
    </source>
</evidence>
<name>A0ABU6YKH0_9FABA</name>
<gene>
    <name evidence="1" type="ORF">PIB30_059366</name>
</gene>
<sequence length="163" mass="18870">MYKKFIDVEIDSKSSAELRAKFYKKMEVKRENMPHNQLPPPPLKRIKTIEEKRQNLKKSEVHMPTTLSHSQVAKVKKTRGPTQCLNIHTRLLEDREEITLDHEGEAIGPTNEAVCNLSKFLGTVARYSDLCPLIYTNWKALKDKEAIWEYVSVRTSEFLLLSA</sequence>